<name>A0A8C9FU32_PAVCR</name>
<dbReference type="AlphaFoldDB" id="A0A8C9FU32"/>
<reference evidence="1" key="1">
    <citation type="submission" date="2025-08" db="UniProtKB">
        <authorList>
            <consortium name="Ensembl"/>
        </authorList>
    </citation>
    <scope>IDENTIFICATION</scope>
</reference>
<keyword evidence="2" id="KW-1185">Reference proteome</keyword>
<dbReference type="Ensembl" id="ENSPSTT00000020444.1">
    <property type="protein sequence ID" value="ENSPSTP00000019500.1"/>
    <property type="gene ID" value="ENSPSTG00000014108.1"/>
</dbReference>
<organism evidence="1 2">
    <name type="scientific">Pavo cristatus</name>
    <name type="common">Indian peafowl</name>
    <name type="synonym">Blue peafowl</name>
    <dbReference type="NCBI Taxonomy" id="9049"/>
    <lineage>
        <taxon>Eukaryota</taxon>
        <taxon>Metazoa</taxon>
        <taxon>Chordata</taxon>
        <taxon>Craniata</taxon>
        <taxon>Vertebrata</taxon>
        <taxon>Euteleostomi</taxon>
        <taxon>Archelosauria</taxon>
        <taxon>Archosauria</taxon>
        <taxon>Dinosauria</taxon>
        <taxon>Saurischia</taxon>
        <taxon>Theropoda</taxon>
        <taxon>Coelurosauria</taxon>
        <taxon>Aves</taxon>
        <taxon>Neognathae</taxon>
        <taxon>Galloanserae</taxon>
        <taxon>Galliformes</taxon>
        <taxon>Phasianidae</taxon>
        <taxon>Phasianinae</taxon>
        <taxon>Pavo</taxon>
    </lineage>
</organism>
<protein>
    <submittedName>
        <fullName evidence="1">Uncharacterized protein</fullName>
    </submittedName>
</protein>
<dbReference type="Proteomes" id="UP000694428">
    <property type="component" value="Unplaced"/>
</dbReference>
<accession>A0A8C9FU32</accession>
<evidence type="ECO:0000313" key="2">
    <source>
        <dbReference type="Proteomes" id="UP000694428"/>
    </source>
</evidence>
<reference evidence="1" key="2">
    <citation type="submission" date="2025-09" db="UniProtKB">
        <authorList>
            <consortium name="Ensembl"/>
        </authorList>
    </citation>
    <scope>IDENTIFICATION</scope>
</reference>
<sequence length="96" mass="10796">FQISKNIPKELRVEGFYFISSEEASALQGQGLISPDNFFLIVPCNLPDTVQTLLQSPRSYVPNILETFRSRHSYFLTVQHCLNSQGHVCTGSAAYE</sequence>
<evidence type="ECO:0000313" key="1">
    <source>
        <dbReference type="Ensembl" id="ENSPSTP00000019500.1"/>
    </source>
</evidence>
<proteinExistence type="predicted"/>